<dbReference type="Proteomes" id="UP001596174">
    <property type="component" value="Unassembled WGS sequence"/>
</dbReference>
<dbReference type="Pfam" id="PF00872">
    <property type="entry name" value="Transposase_mut"/>
    <property type="match status" value="1"/>
</dbReference>
<keyword evidence="6" id="KW-0814">Transposable element</keyword>
<comment type="function">
    <text evidence="1 6">Required for the transposition of the insertion element.</text>
</comment>
<evidence type="ECO:0000256" key="5">
    <source>
        <dbReference type="ARBA" id="ARBA00023172"/>
    </source>
</evidence>
<sequence>MGTTNESGPHENAHQVRMGAELARAAEQNRDLAESLIERARRDGLQLVGENGLLTRLVKLVLEGALEAEMAEHLGYEKGDPAGAGSGNHRNGTSRKTVLSQVGPVTLDIPRDRAGSFTPQIVPKHTRRVEGFSETIVSLYAKGLTTGEIQAHLAEVYDVEVSRDLVSRATAQVAQDLAAWRTRPLDRVYAVLLIDCIYIKIRDGAVANKPVYVA</sequence>
<evidence type="ECO:0000256" key="3">
    <source>
        <dbReference type="ARBA" id="ARBA00022578"/>
    </source>
</evidence>
<dbReference type="InterPro" id="IPR001207">
    <property type="entry name" value="Transposase_mutator"/>
</dbReference>
<comment type="caution">
    <text evidence="7">The sequence shown here is derived from an EMBL/GenBank/DDBJ whole genome shotgun (WGS) entry which is preliminary data.</text>
</comment>
<evidence type="ECO:0000313" key="8">
    <source>
        <dbReference type="Proteomes" id="UP001596174"/>
    </source>
</evidence>
<evidence type="ECO:0000256" key="1">
    <source>
        <dbReference type="ARBA" id="ARBA00002190"/>
    </source>
</evidence>
<feature type="non-terminal residue" evidence="7">
    <location>
        <position position="214"/>
    </location>
</feature>
<name>A0ABW1GCN9_9ACTN</name>
<keyword evidence="3 6" id="KW-0815">Transposition</keyword>
<organism evidence="7 8">
    <name type="scientific">Streptacidiphilus monticola</name>
    <dbReference type="NCBI Taxonomy" id="2161674"/>
    <lineage>
        <taxon>Bacteria</taxon>
        <taxon>Bacillati</taxon>
        <taxon>Actinomycetota</taxon>
        <taxon>Actinomycetes</taxon>
        <taxon>Kitasatosporales</taxon>
        <taxon>Streptomycetaceae</taxon>
        <taxon>Streptacidiphilus</taxon>
    </lineage>
</organism>
<accession>A0ABW1GCN9</accession>
<keyword evidence="4 6" id="KW-0238">DNA-binding</keyword>
<proteinExistence type="inferred from homology"/>
<keyword evidence="5 6" id="KW-0233">DNA recombination</keyword>
<keyword evidence="8" id="KW-1185">Reference proteome</keyword>
<gene>
    <name evidence="7" type="ORF">ACFP3V_31320</name>
</gene>
<evidence type="ECO:0000313" key="7">
    <source>
        <dbReference type="EMBL" id="MFC5911682.1"/>
    </source>
</evidence>
<dbReference type="PANTHER" id="PTHR33217:SF8">
    <property type="entry name" value="MUTATOR FAMILY TRANSPOSASE"/>
    <property type="match status" value="1"/>
</dbReference>
<protein>
    <recommendedName>
        <fullName evidence="6">Mutator family transposase</fullName>
    </recommendedName>
</protein>
<dbReference type="PANTHER" id="PTHR33217">
    <property type="entry name" value="TRANSPOSASE FOR INSERTION SEQUENCE ELEMENT IS1081"/>
    <property type="match status" value="1"/>
</dbReference>
<dbReference type="EMBL" id="JBHSQJ010000204">
    <property type="protein sequence ID" value="MFC5911682.1"/>
    <property type="molecule type" value="Genomic_DNA"/>
</dbReference>
<evidence type="ECO:0000256" key="2">
    <source>
        <dbReference type="ARBA" id="ARBA00010961"/>
    </source>
</evidence>
<comment type="similarity">
    <text evidence="2 6">Belongs to the transposase mutator family.</text>
</comment>
<evidence type="ECO:0000256" key="6">
    <source>
        <dbReference type="RuleBase" id="RU365089"/>
    </source>
</evidence>
<dbReference type="RefSeq" id="WP_380591081.1">
    <property type="nucleotide sequence ID" value="NZ_JBHSQJ010000204.1"/>
</dbReference>
<reference evidence="8" key="1">
    <citation type="journal article" date="2019" name="Int. J. Syst. Evol. Microbiol.">
        <title>The Global Catalogue of Microorganisms (GCM) 10K type strain sequencing project: providing services to taxonomists for standard genome sequencing and annotation.</title>
        <authorList>
            <consortium name="The Broad Institute Genomics Platform"/>
            <consortium name="The Broad Institute Genome Sequencing Center for Infectious Disease"/>
            <person name="Wu L."/>
            <person name="Ma J."/>
        </authorList>
    </citation>
    <scope>NUCLEOTIDE SEQUENCE [LARGE SCALE GENOMIC DNA]</scope>
    <source>
        <strain evidence="8">JCM 4816</strain>
    </source>
</reference>
<evidence type="ECO:0000256" key="4">
    <source>
        <dbReference type="ARBA" id="ARBA00023125"/>
    </source>
</evidence>